<evidence type="ECO:0000256" key="5">
    <source>
        <dbReference type="ARBA" id="ARBA00022801"/>
    </source>
</evidence>
<dbReference type="KEGG" id="epo:Epro_0010"/>
<accession>A0A0G3WIR5</accession>
<comment type="cofactor">
    <cofactor evidence="8">
        <name>Zn(2+)</name>
        <dbReference type="ChEBI" id="CHEBI:29105"/>
    </cofactor>
    <text evidence="8">Binds 1 zinc ion per subunit.</text>
</comment>
<dbReference type="Pfam" id="PF14437">
    <property type="entry name" value="MafB19-deam"/>
    <property type="match status" value="1"/>
</dbReference>
<dbReference type="InterPro" id="IPR002125">
    <property type="entry name" value="CMP_dCMP_dom"/>
</dbReference>
<dbReference type="Proteomes" id="UP000035337">
    <property type="component" value="Chromosome"/>
</dbReference>
<dbReference type="HAMAP" id="MF_00972">
    <property type="entry name" value="tRNA_aden_deaminase"/>
    <property type="match status" value="1"/>
</dbReference>
<dbReference type="PROSITE" id="PS00903">
    <property type="entry name" value="CYT_DCMP_DEAMINASES_1"/>
    <property type="match status" value="1"/>
</dbReference>
<evidence type="ECO:0000256" key="6">
    <source>
        <dbReference type="ARBA" id="ARBA00022833"/>
    </source>
</evidence>
<comment type="catalytic activity">
    <reaction evidence="7 8">
        <text>adenosine(34) in tRNA + H2O + H(+) = inosine(34) in tRNA + NH4(+)</text>
        <dbReference type="Rhea" id="RHEA:43168"/>
        <dbReference type="Rhea" id="RHEA-COMP:10373"/>
        <dbReference type="Rhea" id="RHEA-COMP:10374"/>
        <dbReference type="ChEBI" id="CHEBI:15377"/>
        <dbReference type="ChEBI" id="CHEBI:15378"/>
        <dbReference type="ChEBI" id="CHEBI:28938"/>
        <dbReference type="ChEBI" id="CHEBI:74411"/>
        <dbReference type="ChEBI" id="CHEBI:82852"/>
        <dbReference type="EC" id="3.5.4.33"/>
    </reaction>
</comment>
<proteinExistence type="inferred from homology"/>
<dbReference type="SUPFAM" id="SSF53927">
    <property type="entry name" value="Cytidine deaminase-like"/>
    <property type="match status" value="1"/>
</dbReference>
<feature type="domain" description="CMP/dCMP-type deaminase" evidence="9">
    <location>
        <begin position="21"/>
        <end position="131"/>
    </location>
</feature>
<comment type="subunit">
    <text evidence="2 8">Homodimer.</text>
</comment>
<evidence type="ECO:0000256" key="3">
    <source>
        <dbReference type="ARBA" id="ARBA00022694"/>
    </source>
</evidence>
<feature type="binding site" evidence="8">
    <location>
        <position position="72"/>
    </location>
    <ligand>
        <name>Zn(2+)</name>
        <dbReference type="ChEBI" id="CHEBI:29105"/>
        <note>catalytic</note>
    </ligand>
</feature>
<evidence type="ECO:0000256" key="1">
    <source>
        <dbReference type="ARBA" id="ARBA00010669"/>
    </source>
</evidence>
<keyword evidence="11" id="KW-1185">Reference proteome</keyword>
<dbReference type="RefSeq" id="WP_237754511.1">
    <property type="nucleotide sequence ID" value="NZ_CP009498.1"/>
</dbReference>
<dbReference type="CDD" id="cd01285">
    <property type="entry name" value="nucleoside_deaminase"/>
    <property type="match status" value="1"/>
</dbReference>
<sequence>MAKQSGLTKKIDCRVACVHGDNDIQFMTMALKEAAKAEKIGEVPVGAVIVKDGKIIAKGFNRCITDSDPTAHAEIIALRKAAKKLSNYRLNGCNIYVTIEPCPMCAGALVNARISKIYFGAADKKAGACKSVLKVAGNKKLNHRVAFKGGVLKEECAKIIQQFFKNKRN</sequence>
<comment type="function">
    <text evidence="8">Catalyzes the deamination of adenosine to inosine at the wobble position 34 of tRNA(Arg2).</text>
</comment>
<dbReference type="InterPro" id="IPR058535">
    <property type="entry name" value="MafB19-deam"/>
</dbReference>
<dbReference type="GO" id="GO:0052717">
    <property type="term" value="F:tRNA-specific adenosine-34 deaminase activity"/>
    <property type="evidence" value="ECO:0007669"/>
    <property type="project" value="UniProtKB-UniRule"/>
</dbReference>
<dbReference type="EC" id="3.5.4.33" evidence="8"/>
<feature type="binding site" evidence="8">
    <location>
        <position position="102"/>
    </location>
    <ligand>
        <name>Zn(2+)</name>
        <dbReference type="ChEBI" id="CHEBI:29105"/>
        <note>catalytic</note>
    </ligand>
</feature>
<dbReference type="AlphaFoldDB" id="A0A0G3WIR5"/>
<feature type="active site" description="Proton donor" evidence="8">
    <location>
        <position position="74"/>
    </location>
</feature>
<keyword evidence="6 8" id="KW-0862">Zinc</keyword>
<keyword evidence="3 8" id="KW-0819">tRNA processing</keyword>
<dbReference type="InterPro" id="IPR016192">
    <property type="entry name" value="APOBEC/CMP_deaminase_Zn-bd"/>
</dbReference>
<dbReference type="NCBIfam" id="NF008113">
    <property type="entry name" value="PRK10860.1"/>
    <property type="match status" value="1"/>
</dbReference>
<evidence type="ECO:0000256" key="4">
    <source>
        <dbReference type="ARBA" id="ARBA00022723"/>
    </source>
</evidence>
<dbReference type="InterPro" id="IPR028883">
    <property type="entry name" value="tRNA_aden_deaminase"/>
</dbReference>
<protein>
    <recommendedName>
        <fullName evidence="8">tRNA-specific adenosine deaminase</fullName>
        <ecNumber evidence="8">3.5.4.33</ecNumber>
    </recommendedName>
</protein>
<name>A0A0G3WIR5_9BACT</name>
<dbReference type="GO" id="GO:0002100">
    <property type="term" value="P:tRNA wobble adenosine to inosine editing"/>
    <property type="evidence" value="ECO:0007669"/>
    <property type="project" value="UniProtKB-UniRule"/>
</dbReference>
<evidence type="ECO:0000313" key="11">
    <source>
        <dbReference type="Proteomes" id="UP000035337"/>
    </source>
</evidence>
<dbReference type="PANTHER" id="PTHR11079:SF202">
    <property type="entry name" value="TRNA-SPECIFIC ADENOSINE DEAMINASE"/>
    <property type="match status" value="1"/>
</dbReference>
<evidence type="ECO:0000256" key="7">
    <source>
        <dbReference type="ARBA" id="ARBA00048045"/>
    </source>
</evidence>
<dbReference type="EMBL" id="CP009498">
    <property type="protein sequence ID" value="AKL97389.1"/>
    <property type="molecule type" value="Genomic_DNA"/>
</dbReference>
<evidence type="ECO:0000313" key="10">
    <source>
        <dbReference type="EMBL" id="AKL97389.1"/>
    </source>
</evidence>
<evidence type="ECO:0000259" key="9">
    <source>
        <dbReference type="PROSITE" id="PS51747"/>
    </source>
</evidence>
<dbReference type="GO" id="GO:0008270">
    <property type="term" value="F:zinc ion binding"/>
    <property type="evidence" value="ECO:0007669"/>
    <property type="project" value="UniProtKB-UniRule"/>
</dbReference>
<dbReference type="FunFam" id="3.40.140.10:FF:000005">
    <property type="entry name" value="tRNA-specific adenosine deaminase"/>
    <property type="match status" value="1"/>
</dbReference>
<reference evidence="10 11" key="1">
    <citation type="submission" date="2014-09" db="EMBL/GenBank/DDBJ databases">
        <title>Complete genome sequence of Endomicrobium proavitum.</title>
        <authorList>
            <person name="Zheng H."/>
        </authorList>
    </citation>
    <scope>NUCLEOTIDE SEQUENCE [LARGE SCALE GENOMIC DNA]</scope>
    <source>
        <strain evidence="10 11">Rsa215</strain>
    </source>
</reference>
<evidence type="ECO:0000256" key="2">
    <source>
        <dbReference type="ARBA" id="ARBA00011738"/>
    </source>
</evidence>
<dbReference type="Gene3D" id="3.40.140.10">
    <property type="entry name" value="Cytidine Deaminase, domain 2"/>
    <property type="match status" value="1"/>
</dbReference>
<keyword evidence="4 8" id="KW-0479">Metal-binding</keyword>
<comment type="similarity">
    <text evidence="1">Belongs to the cytidine and deoxycytidylate deaminase family. ADAT2 subfamily.</text>
</comment>
<gene>
    <name evidence="8 10" type="primary">tadA</name>
    <name evidence="10" type="ORF">Epro_0010</name>
</gene>
<organism evidence="10 11">
    <name type="scientific">Endomicrobium proavitum</name>
    <dbReference type="NCBI Taxonomy" id="1408281"/>
    <lineage>
        <taxon>Bacteria</taxon>
        <taxon>Pseudomonadati</taxon>
        <taxon>Elusimicrobiota</taxon>
        <taxon>Endomicrobiia</taxon>
        <taxon>Endomicrobiales</taxon>
        <taxon>Endomicrobiaceae</taxon>
        <taxon>Endomicrobium</taxon>
    </lineage>
</organism>
<dbReference type="PANTHER" id="PTHR11079">
    <property type="entry name" value="CYTOSINE DEAMINASE FAMILY MEMBER"/>
    <property type="match status" value="1"/>
</dbReference>
<dbReference type="PATRIC" id="fig|1408281.3.peg.10"/>
<dbReference type="InterPro" id="IPR016193">
    <property type="entry name" value="Cytidine_deaminase-like"/>
</dbReference>
<keyword evidence="5 8" id="KW-0378">Hydrolase</keyword>
<dbReference type="STRING" id="1408281.Epro_0010"/>
<evidence type="ECO:0000256" key="8">
    <source>
        <dbReference type="HAMAP-Rule" id="MF_00972"/>
    </source>
</evidence>
<feature type="binding site" evidence="8">
    <location>
        <position position="105"/>
    </location>
    <ligand>
        <name>Zn(2+)</name>
        <dbReference type="ChEBI" id="CHEBI:29105"/>
        <note>catalytic</note>
    </ligand>
</feature>
<dbReference type="PROSITE" id="PS51747">
    <property type="entry name" value="CYT_DCMP_DEAMINASES_2"/>
    <property type="match status" value="1"/>
</dbReference>